<gene>
    <name evidence="1" type="ORF">PAC_05603</name>
</gene>
<keyword evidence="2" id="KW-1185">Reference proteome</keyword>
<evidence type="ECO:0008006" key="3">
    <source>
        <dbReference type="Google" id="ProtNLM"/>
    </source>
</evidence>
<organism evidence="1 2">
    <name type="scientific">Phialocephala subalpina</name>
    <dbReference type="NCBI Taxonomy" id="576137"/>
    <lineage>
        <taxon>Eukaryota</taxon>
        <taxon>Fungi</taxon>
        <taxon>Dikarya</taxon>
        <taxon>Ascomycota</taxon>
        <taxon>Pezizomycotina</taxon>
        <taxon>Leotiomycetes</taxon>
        <taxon>Helotiales</taxon>
        <taxon>Mollisiaceae</taxon>
        <taxon>Phialocephala</taxon>
        <taxon>Phialocephala fortinii species complex</taxon>
    </lineage>
</organism>
<accession>A0A1L7WSI1</accession>
<sequence>MPIIEKISRFMMPLNPHISLPIPEPRSDEVPYRLSQKRLPPRPASREIAALQLENEILRQENHSLRARLEVCGKEMTRYHKVACAAQSLTEEFMAALHHLQQSISIMKKAQQAAQRACIVPLGRTDSSEFGGNWI</sequence>
<protein>
    <recommendedName>
        <fullName evidence="3">BZIP domain-containing protein</fullName>
    </recommendedName>
</protein>
<dbReference type="Proteomes" id="UP000184330">
    <property type="component" value="Unassembled WGS sequence"/>
</dbReference>
<reference evidence="1 2" key="1">
    <citation type="submission" date="2016-03" db="EMBL/GenBank/DDBJ databases">
        <authorList>
            <person name="Ploux O."/>
        </authorList>
    </citation>
    <scope>NUCLEOTIDE SEQUENCE [LARGE SCALE GENOMIC DNA]</scope>
    <source>
        <strain evidence="1 2">UAMH 11012</strain>
    </source>
</reference>
<evidence type="ECO:0000313" key="2">
    <source>
        <dbReference type="Proteomes" id="UP000184330"/>
    </source>
</evidence>
<name>A0A1L7WSI1_9HELO</name>
<proteinExistence type="predicted"/>
<dbReference type="AlphaFoldDB" id="A0A1L7WSI1"/>
<evidence type="ECO:0000313" key="1">
    <source>
        <dbReference type="EMBL" id="CZR55715.1"/>
    </source>
</evidence>
<dbReference type="EMBL" id="FJOG01000007">
    <property type="protein sequence ID" value="CZR55715.1"/>
    <property type="molecule type" value="Genomic_DNA"/>
</dbReference>